<name>A0A2R6R303_ACTCC</name>
<dbReference type="Gramene" id="PSS19624">
    <property type="protein sequence ID" value="PSS19624"/>
    <property type="gene ID" value="CEY00_Acc11046"/>
</dbReference>
<dbReference type="OrthoDB" id="1920894at2759"/>
<reference evidence="2 3" key="1">
    <citation type="submission" date="2017-07" db="EMBL/GenBank/DDBJ databases">
        <title>An improved, manually edited Actinidia chinensis var. chinensis (kiwifruit) genome highlights the challenges associated with draft genomes and gene prediction in plants.</title>
        <authorList>
            <person name="Pilkington S."/>
            <person name="Crowhurst R."/>
            <person name="Hilario E."/>
            <person name="Nardozza S."/>
            <person name="Fraser L."/>
            <person name="Peng Y."/>
            <person name="Gunaseelan K."/>
            <person name="Simpson R."/>
            <person name="Tahir J."/>
            <person name="Deroles S."/>
            <person name="Templeton K."/>
            <person name="Luo Z."/>
            <person name="Davy M."/>
            <person name="Cheng C."/>
            <person name="Mcneilage M."/>
            <person name="Scaglione D."/>
            <person name="Liu Y."/>
            <person name="Zhang Q."/>
            <person name="Datson P."/>
            <person name="De Silva N."/>
            <person name="Gardiner S."/>
            <person name="Bassett H."/>
            <person name="Chagne D."/>
            <person name="Mccallum J."/>
            <person name="Dzierzon H."/>
            <person name="Deng C."/>
            <person name="Wang Y.-Y."/>
            <person name="Barron N."/>
            <person name="Manako K."/>
            <person name="Bowen J."/>
            <person name="Foster T."/>
            <person name="Erridge Z."/>
            <person name="Tiffin H."/>
            <person name="Waite C."/>
            <person name="Davies K."/>
            <person name="Grierson E."/>
            <person name="Laing W."/>
            <person name="Kirk R."/>
            <person name="Chen X."/>
            <person name="Wood M."/>
            <person name="Montefiori M."/>
            <person name="Brummell D."/>
            <person name="Schwinn K."/>
            <person name="Catanach A."/>
            <person name="Fullerton C."/>
            <person name="Li D."/>
            <person name="Meiyalaghan S."/>
            <person name="Nieuwenhuizen N."/>
            <person name="Read N."/>
            <person name="Prakash R."/>
            <person name="Hunter D."/>
            <person name="Zhang H."/>
            <person name="Mckenzie M."/>
            <person name="Knabel M."/>
            <person name="Harris A."/>
            <person name="Allan A."/>
            <person name="Chen A."/>
            <person name="Janssen B."/>
            <person name="Plunkett B."/>
            <person name="Dwamena C."/>
            <person name="Voogd C."/>
            <person name="Leif D."/>
            <person name="Lafferty D."/>
            <person name="Souleyre E."/>
            <person name="Varkonyi-Gasic E."/>
            <person name="Gambi F."/>
            <person name="Hanley J."/>
            <person name="Yao J.-L."/>
            <person name="Cheung J."/>
            <person name="David K."/>
            <person name="Warren B."/>
            <person name="Marsh K."/>
            <person name="Snowden K."/>
            <person name="Lin-Wang K."/>
            <person name="Brian L."/>
            <person name="Martinez-Sanchez M."/>
            <person name="Wang M."/>
            <person name="Ileperuma N."/>
            <person name="Macnee N."/>
            <person name="Campin R."/>
            <person name="Mcatee P."/>
            <person name="Drummond R."/>
            <person name="Espley R."/>
            <person name="Ireland H."/>
            <person name="Wu R."/>
            <person name="Atkinson R."/>
            <person name="Karunairetnam S."/>
            <person name="Bulley S."/>
            <person name="Chunkath S."/>
            <person name="Hanley Z."/>
            <person name="Storey R."/>
            <person name="Thrimawithana A."/>
            <person name="Thomson S."/>
            <person name="David C."/>
            <person name="Testolin R."/>
        </authorList>
    </citation>
    <scope>NUCLEOTIDE SEQUENCE [LARGE SCALE GENOMIC DNA]</scope>
    <source>
        <strain evidence="3">cv. Red5</strain>
        <tissue evidence="2">Young leaf</tissue>
    </source>
</reference>
<protein>
    <submittedName>
        <fullName evidence="2">B2 protein</fullName>
    </submittedName>
</protein>
<feature type="domain" description="DCD" evidence="1">
    <location>
        <begin position="20"/>
        <end position="147"/>
    </location>
</feature>
<dbReference type="SMART" id="SM00767">
    <property type="entry name" value="DCD"/>
    <property type="match status" value="1"/>
</dbReference>
<organism evidence="2 3">
    <name type="scientific">Actinidia chinensis var. chinensis</name>
    <name type="common">Chinese soft-hair kiwi</name>
    <dbReference type="NCBI Taxonomy" id="1590841"/>
    <lineage>
        <taxon>Eukaryota</taxon>
        <taxon>Viridiplantae</taxon>
        <taxon>Streptophyta</taxon>
        <taxon>Embryophyta</taxon>
        <taxon>Tracheophyta</taxon>
        <taxon>Spermatophyta</taxon>
        <taxon>Magnoliopsida</taxon>
        <taxon>eudicotyledons</taxon>
        <taxon>Gunneridae</taxon>
        <taxon>Pentapetalae</taxon>
        <taxon>asterids</taxon>
        <taxon>Ericales</taxon>
        <taxon>Actinidiaceae</taxon>
        <taxon>Actinidia</taxon>
    </lineage>
</organism>
<evidence type="ECO:0000313" key="2">
    <source>
        <dbReference type="EMBL" id="PSS19624.1"/>
    </source>
</evidence>
<evidence type="ECO:0000259" key="1">
    <source>
        <dbReference type="PROSITE" id="PS51222"/>
    </source>
</evidence>
<comment type="caution">
    <text evidence="2">The sequence shown here is derived from an EMBL/GenBank/DDBJ whole genome shotgun (WGS) entry which is preliminary data.</text>
</comment>
<sequence length="226" mass="25977">MNKEKHGPLEKGQHNGSRKEKLGGLIFTCSGKTKPDCFYYRVMGVGMSKKDLVLSVKPGFKLFLYDFDLKVVYGIYKASSSGGMKLEPGAFNGAFPVQVRFDVHQDCYPLPESVFKRAIKENYDRKHTFKMELTVQQVKKLGALFRRAEVQSHAPPIYPPPVVAIQDREVNEGARESWANLHQESTYGEGRRYLSNENNQHVTYQEFPSTQRNDFSQDYYPSEKEY</sequence>
<gene>
    <name evidence="2" type="ORF">CEY00_Acc11046</name>
</gene>
<keyword evidence="3" id="KW-1185">Reference proteome</keyword>
<dbReference type="PROSITE" id="PS51222">
    <property type="entry name" value="DCD"/>
    <property type="match status" value="1"/>
</dbReference>
<proteinExistence type="predicted"/>
<reference evidence="3" key="2">
    <citation type="journal article" date="2018" name="BMC Genomics">
        <title>A manually annotated Actinidia chinensis var. chinensis (kiwifruit) genome highlights the challenges associated with draft genomes and gene prediction in plants.</title>
        <authorList>
            <person name="Pilkington S.M."/>
            <person name="Crowhurst R."/>
            <person name="Hilario E."/>
            <person name="Nardozza S."/>
            <person name="Fraser L."/>
            <person name="Peng Y."/>
            <person name="Gunaseelan K."/>
            <person name="Simpson R."/>
            <person name="Tahir J."/>
            <person name="Deroles S.C."/>
            <person name="Templeton K."/>
            <person name="Luo Z."/>
            <person name="Davy M."/>
            <person name="Cheng C."/>
            <person name="McNeilage M."/>
            <person name="Scaglione D."/>
            <person name="Liu Y."/>
            <person name="Zhang Q."/>
            <person name="Datson P."/>
            <person name="De Silva N."/>
            <person name="Gardiner S.E."/>
            <person name="Bassett H."/>
            <person name="Chagne D."/>
            <person name="McCallum J."/>
            <person name="Dzierzon H."/>
            <person name="Deng C."/>
            <person name="Wang Y.Y."/>
            <person name="Barron L."/>
            <person name="Manako K."/>
            <person name="Bowen J."/>
            <person name="Foster T.M."/>
            <person name="Erridge Z.A."/>
            <person name="Tiffin H."/>
            <person name="Waite C.N."/>
            <person name="Davies K.M."/>
            <person name="Grierson E.P."/>
            <person name="Laing W.A."/>
            <person name="Kirk R."/>
            <person name="Chen X."/>
            <person name="Wood M."/>
            <person name="Montefiori M."/>
            <person name="Brummell D.A."/>
            <person name="Schwinn K.E."/>
            <person name="Catanach A."/>
            <person name="Fullerton C."/>
            <person name="Li D."/>
            <person name="Meiyalaghan S."/>
            <person name="Nieuwenhuizen N."/>
            <person name="Read N."/>
            <person name="Prakash R."/>
            <person name="Hunter D."/>
            <person name="Zhang H."/>
            <person name="McKenzie M."/>
            <person name="Knabel M."/>
            <person name="Harris A."/>
            <person name="Allan A.C."/>
            <person name="Gleave A."/>
            <person name="Chen A."/>
            <person name="Janssen B.J."/>
            <person name="Plunkett B."/>
            <person name="Ampomah-Dwamena C."/>
            <person name="Voogd C."/>
            <person name="Leif D."/>
            <person name="Lafferty D."/>
            <person name="Souleyre E.J.F."/>
            <person name="Varkonyi-Gasic E."/>
            <person name="Gambi F."/>
            <person name="Hanley J."/>
            <person name="Yao J.L."/>
            <person name="Cheung J."/>
            <person name="David K.M."/>
            <person name="Warren B."/>
            <person name="Marsh K."/>
            <person name="Snowden K.C."/>
            <person name="Lin-Wang K."/>
            <person name="Brian L."/>
            <person name="Martinez-Sanchez M."/>
            <person name="Wang M."/>
            <person name="Ileperuma N."/>
            <person name="Macnee N."/>
            <person name="Campin R."/>
            <person name="McAtee P."/>
            <person name="Drummond R.S.M."/>
            <person name="Espley R.V."/>
            <person name="Ireland H.S."/>
            <person name="Wu R."/>
            <person name="Atkinson R.G."/>
            <person name="Karunairetnam S."/>
            <person name="Bulley S."/>
            <person name="Chunkath S."/>
            <person name="Hanley Z."/>
            <person name="Storey R."/>
            <person name="Thrimawithana A.H."/>
            <person name="Thomson S."/>
            <person name="David C."/>
            <person name="Testolin R."/>
            <person name="Huang H."/>
            <person name="Hellens R.P."/>
            <person name="Schaffer R.J."/>
        </authorList>
    </citation>
    <scope>NUCLEOTIDE SEQUENCE [LARGE SCALE GENOMIC DNA]</scope>
    <source>
        <strain evidence="3">cv. Red5</strain>
    </source>
</reference>
<dbReference type="STRING" id="1590841.A0A2R6R303"/>
<evidence type="ECO:0000313" key="3">
    <source>
        <dbReference type="Proteomes" id="UP000241394"/>
    </source>
</evidence>
<dbReference type="PANTHER" id="PTHR46444">
    <property type="entry name" value="DCD (DEVELOPMENT AND CELL DEATH) DOMAIN PROTEIN-RELATED"/>
    <property type="match status" value="1"/>
</dbReference>
<dbReference type="AlphaFoldDB" id="A0A2R6R303"/>
<dbReference type="Proteomes" id="UP000241394">
    <property type="component" value="Chromosome LG10"/>
</dbReference>
<dbReference type="EMBL" id="NKQK01000010">
    <property type="protein sequence ID" value="PSS19624.1"/>
    <property type="molecule type" value="Genomic_DNA"/>
</dbReference>
<accession>A0A2R6R303</accession>
<dbReference type="PANTHER" id="PTHR46444:SF3">
    <property type="entry name" value="DCD (DEVELOPMENT AND CELL DEATH) DOMAIN PROTEIN"/>
    <property type="match status" value="1"/>
</dbReference>
<dbReference type="Pfam" id="PF10539">
    <property type="entry name" value="Dev_Cell_Death"/>
    <property type="match status" value="1"/>
</dbReference>
<dbReference type="OMA" id="QESTYGE"/>
<dbReference type="InParanoid" id="A0A2R6R303"/>
<dbReference type="InterPro" id="IPR013989">
    <property type="entry name" value="Dev_and_cell_death_domain"/>
</dbReference>